<accession>A0A430KP84</accession>
<keyword evidence="2" id="KW-1185">Reference proteome</keyword>
<sequence>MAEYASAIYTGTVVHQRFTPKQHRFAYRVFSLCLDLDELPRLQQLKFMGINRFGLFSFHEKDHGRGDGQLRTEITELLSARGYSSASARIELLCYPRIMGYTFNPLSVYFCYNQHNEVEVIIYEVSNTFGQRHSYLLSNDNRDHKTVTQGCQKQMYVSPFMPMDTAYQFNIRPPAERVTVAILQCSQTAEATPILNATFSGQRQTLTDRDLLTLFFSHPLMTLKVIGAIHWEALRLWLKGLKLQPRHTTKSYSISWSDRNGEHHYENL</sequence>
<dbReference type="AlphaFoldDB" id="A0A430KP84"/>
<dbReference type="RefSeq" id="WP_126159032.1">
    <property type="nucleotide sequence ID" value="NZ_RQXW01000011.1"/>
</dbReference>
<evidence type="ECO:0000313" key="1">
    <source>
        <dbReference type="EMBL" id="RTE65275.1"/>
    </source>
</evidence>
<dbReference type="EMBL" id="RQXW01000011">
    <property type="protein sequence ID" value="RTE65275.1"/>
    <property type="molecule type" value="Genomic_DNA"/>
</dbReference>
<gene>
    <name evidence="1" type="ORF">EH243_12610</name>
</gene>
<dbReference type="PANTHER" id="PTHR33973">
    <property type="entry name" value="OS07G0153300 PROTEIN"/>
    <property type="match status" value="1"/>
</dbReference>
<organism evidence="1 2">
    <name type="scientific">Amphritea opalescens</name>
    <dbReference type="NCBI Taxonomy" id="2490544"/>
    <lineage>
        <taxon>Bacteria</taxon>
        <taxon>Pseudomonadati</taxon>
        <taxon>Pseudomonadota</taxon>
        <taxon>Gammaproteobacteria</taxon>
        <taxon>Oceanospirillales</taxon>
        <taxon>Oceanospirillaceae</taxon>
        <taxon>Amphritea</taxon>
    </lineage>
</organism>
<reference evidence="1 2" key="1">
    <citation type="submission" date="2018-11" db="EMBL/GenBank/DDBJ databases">
        <title>The draft genome sequence of Amphritea opalescens ANRC-JH13T.</title>
        <authorList>
            <person name="Fang Z."/>
            <person name="Zhang Y."/>
            <person name="Han X."/>
        </authorList>
    </citation>
    <scope>NUCLEOTIDE SEQUENCE [LARGE SCALE GENOMIC DNA]</scope>
    <source>
        <strain evidence="1 2">ANRC-JH13</strain>
    </source>
</reference>
<dbReference type="PANTHER" id="PTHR33973:SF4">
    <property type="entry name" value="OS07G0153300 PROTEIN"/>
    <property type="match status" value="1"/>
</dbReference>
<proteinExistence type="predicted"/>
<dbReference type="OrthoDB" id="9778801at2"/>
<protein>
    <submittedName>
        <fullName evidence="1">DUF1365 domain-containing protein</fullName>
    </submittedName>
</protein>
<dbReference type="Proteomes" id="UP000283087">
    <property type="component" value="Unassembled WGS sequence"/>
</dbReference>
<comment type="caution">
    <text evidence="1">The sequence shown here is derived from an EMBL/GenBank/DDBJ whole genome shotgun (WGS) entry which is preliminary data.</text>
</comment>
<name>A0A430KP84_9GAMM</name>
<dbReference type="InterPro" id="IPR010775">
    <property type="entry name" value="DUF1365"/>
</dbReference>
<dbReference type="Pfam" id="PF07103">
    <property type="entry name" value="DUF1365"/>
    <property type="match status" value="1"/>
</dbReference>
<evidence type="ECO:0000313" key="2">
    <source>
        <dbReference type="Proteomes" id="UP000283087"/>
    </source>
</evidence>